<gene>
    <name evidence="1" type="ORF">FBBNIHIM_25575</name>
</gene>
<organism evidence="1 2">
    <name type="scientific">Pseudocitrobacter vendiensis</name>
    <dbReference type="NCBI Taxonomy" id="2488306"/>
    <lineage>
        <taxon>Bacteria</taxon>
        <taxon>Pseudomonadati</taxon>
        <taxon>Pseudomonadota</taxon>
        <taxon>Gammaproteobacteria</taxon>
        <taxon>Enterobacterales</taxon>
        <taxon>Enterobacteriaceae</taxon>
        <taxon>Pseudocitrobacter</taxon>
    </lineage>
</organism>
<dbReference type="EMBL" id="CALSBS010000052">
    <property type="protein sequence ID" value="CAH6663361.1"/>
    <property type="molecule type" value="Genomic_DNA"/>
</dbReference>
<evidence type="ECO:0000313" key="2">
    <source>
        <dbReference type="Proteomes" id="UP001152651"/>
    </source>
</evidence>
<sequence>MFRNIFQTFKRLILHLLNFVTSRLFKFRQKLLCFIPYLFVNNGQIKVINQLLGITVQLTVILINISREKMVILTIRVLFSLMVIFMRPQLYMVCSEALDQRIKVFMPGDQFPI</sequence>
<reference evidence="1" key="1">
    <citation type="submission" date="2022-05" db="EMBL/GenBank/DDBJ databases">
        <authorList>
            <person name="Blom J."/>
        </authorList>
    </citation>
    <scope>NUCLEOTIDE SEQUENCE</scope>
    <source>
        <strain evidence="1">Type strain: CPO20170097</strain>
    </source>
</reference>
<accession>A0ABN8TI04</accession>
<protein>
    <submittedName>
        <fullName evidence="1">Uncharacterized protein</fullName>
    </submittedName>
</protein>
<dbReference type="Proteomes" id="UP001152651">
    <property type="component" value="Unassembled WGS sequence"/>
</dbReference>
<keyword evidence="2" id="KW-1185">Reference proteome</keyword>
<proteinExistence type="predicted"/>
<evidence type="ECO:0000313" key="1">
    <source>
        <dbReference type="EMBL" id="CAH6663361.1"/>
    </source>
</evidence>
<name>A0ABN8TI04_9ENTR</name>
<comment type="caution">
    <text evidence="1">The sequence shown here is derived from an EMBL/GenBank/DDBJ whole genome shotgun (WGS) entry which is preliminary data.</text>
</comment>